<dbReference type="Pfam" id="PF06580">
    <property type="entry name" value="His_kinase"/>
    <property type="match status" value="1"/>
</dbReference>
<dbReference type="PROSITE" id="PS51257">
    <property type="entry name" value="PROKAR_LIPOPROTEIN"/>
    <property type="match status" value="1"/>
</dbReference>
<proteinExistence type="predicted"/>
<reference evidence="3 4" key="1">
    <citation type="submission" date="2019-02" db="EMBL/GenBank/DDBJ databases">
        <authorList>
            <person name="Li Y."/>
        </authorList>
    </citation>
    <scope>NUCLEOTIDE SEQUENCE [LARGE SCALE GENOMIC DNA]</scope>
    <source>
        <strain evidence="3 4">30C10-4-7</strain>
    </source>
</reference>
<dbReference type="InterPro" id="IPR036890">
    <property type="entry name" value="HATPase_C_sf"/>
</dbReference>
<dbReference type="InterPro" id="IPR050640">
    <property type="entry name" value="Bact_2-comp_sensor_kinase"/>
</dbReference>
<evidence type="ECO:0000313" key="4">
    <source>
        <dbReference type="Proteomes" id="UP000292855"/>
    </source>
</evidence>
<dbReference type="SUPFAM" id="SSF55874">
    <property type="entry name" value="ATPase domain of HSP90 chaperone/DNA topoisomerase II/histidine kinase"/>
    <property type="match status" value="1"/>
</dbReference>
<dbReference type="Proteomes" id="UP000292855">
    <property type="component" value="Unassembled WGS sequence"/>
</dbReference>
<dbReference type="EMBL" id="SGIT01000001">
    <property type="protein sequence ID" value="RZF62511.1"/>
    <property type="molecule type" value="Genomic_DNA"/>
</dbReference>
<keyword evidence="1" id="KW-1133">Transmembrane helix</keyword>
<dbReference type="InterPro" id="IPR010559">
    <property type="entry name" value="Sig_transdc_His_kin_internal"/>
</dbReference>
<dbReference type="SUPFAM" id="SSF48452">
    <property type="entry name" value="TPR-like"/>
    <property type="match status" value="1"/>
</dbReference>
<keyword evidence="4" id="KW-1185">Reference proteome</keyword>
<keyword evidence="1" id="KW-0812">Transmembrane</keyword>
<feature type="transmembrane region" description="Helical" evidence="1">
    <location>
        <begin position="410"/>
        <end position="433"/>
    </location>
</feature>
<dbReference type="PANTHER" id="PTHR34220:SF9">
    <property type="entry name" value="SIGNAL TRANSDUCTION HISTIDINE KINASE INTERNAL REGION DOMAIN-CONTAINING PROTEIN"/>
    <property type="match status" value="1"/>
</dbReference>
<gene>
    <name evidence="3" type="ORF">EWE74_06835</name>
</gene>
<dbReference type="InterPro" id="IPR011990">
    <property type="entry name" value="TPR-like_helical_dom_sf"/>
</dbReference>
<evidence type="ECO:0000259" key="2">
    <source>
        <dbReference type="Pfam" id="PF06580"/>
    </source>
</evidence>
<evidence type="ECO:0000313" key="3">
    <source>
        <dbReference type="EMBL" id="RZF62511.1"/>
    </source>
</evidence>
<dbReference type="GO" id="GO:0000155">
    <property type="term" value="F:phosphorelay sensor kinase activity"/>
    <property type="evidence" value="ECO:0007669"/>
    <property type="project" value="InterPro"/>
</dbReference>
<feature type="domain" description="Signal transduction histidine kinase internal region" evidence="2">
    <location>
        <begin position="449"/>
        <end position="526"/>
    </location>
</feature>
<dbReference type="RefSeq" id="WP_130140737.1">
    <property type="nucleotide sequence ID" value="NZ_SGIT01000001.1"/>
</dbReference>
<dbReference type="GO" id="GO:0016020">
    <property type="term" value="C:membrane"/>
    <property type="evidence" value="ECO:0007669"/>
    <property type="project" value="InterPro"/>
</dbReference>
<sequence length="641" mass="73689">MKSYVVRWLILFLGVFLFSCSDHQEYTSKITPPVAGKIDQLQHISLSASNRDSLIQAGKTLLQMPDVMESNLYTARVNYQLAKWYGMSKQNDSAAFYLEKAFERIEAEPGNLNEKARVYQGIGNISLAEGHLHRANYYYNKAAAIVLVDSAVDLDVSAKASILLAAAQSNQKFQRLELALEMNRKALSISESLPEKHINRQRPLTQLVQTLYHSKSDVDSVGYFVQKLESLQRQFPNVYDVFFVYESKTLYYDLKKQPDSVLKYQLMKTDLQEQAVEKNPLSSTALNNLFISYVNIAGLYADRRNLNDAQAFFAKADQLMQRHPAVMAYDNAIVYHRNLENFYTLSGRLAQALTESREVARIQEELYATQNTQAIAEMNSLYEIQAQERSINALNESLQIKELELQRNRLWLTMGVLVMLMLLLIFSFIFYGLRQRRIRQEKDKVILRQQLLRTQMEPHFIFNTLTALQSYIRRGESKDAIQYLSRFSKLLRNSLELSREEWSSLEQEIETLKHYLILQQMRFEHAFSYRIQSPDGMDTSEIRIPPMLIQPFIENAILHGVDMKSGDGFVSIDFSEADDLLRVDITDSGRVKTERTSTSSHRSLSGNISRERLMLLGKNARVESQKNDSGGTTVTLFIPMA</sequence>
<comment type="caution">
    <text evidence="3">The sequence shown here is derived from an EMBL/GenBank/DDBJ whole genome shotgun (WGS) entry which is preliminary data.</text>
</comment>
<evidence type="ECO:0000256" key="1">
    <source>
        <dbReference type="SAM" id="Phobius"/>
    </source>
</evidence>
<dbReference type="Gene3D" id="3.30.565.10">
    <property type="entry name" value="Histidine kinase-like ATPase, C-terminal domain"/>
    <property type="match status" value="1"/>
</dbReference>
<protein>
    <submittedName>
        <fullName evidence="3">Regulator of cell autolysis</fullName>
    </submittedName>
</protein>
<dbReference type="PANTHER" id="PTHR34220">
    <property type="entry name" value="SENSOR HISTIDINE KINASE YPDA"/>
    <property type="match status" value="1"/>
</dbReference>
<keyword evidence="1" id="KW-0472">Membrane</keyword>
<accession>A0A4Q6XRE6</accession>
<name>A0A4Q6XRE6_9SPHI</name>
<dbReference type="AlphaFoldDB" id="A0A4Q6XRE6"/>
<organism evidence="3 4">
    <name type="scientific">Sphingobacterium corticibacterium</name>
    <dbReference type="NCBI Taxonomy" id="2484746"/>
    <lineage>
        <taxon>Bacteria</taxon>
        <taxon>Pseudomonadati</taxon>
        <taxon>Bacteroidota</taxon>
        <taxon>Sphingobacteriia</taxon>
        <taxon>Sphingobacteriales</taxon>
        <taxon>Sphingobacteriaceae</taxon>
        <taxon>Sphingobacterium</taxon>
    </lineage>
</organism>
<dbReference type="Gene3D" id="1.25.40.10">
    <property type="entry name" value="Tetratricopeptide repeat domain"/>
    <property type="match status" value="1"/>
</dbReference>
<dbReference type="OrthoDB" id="9809670at2"/>